<name>A0A8S1VKI1_PAROT</name>
<evidence type="ECO:0000313" key="2">
    <source>
        <dbReference type="EMBL" id="CAD8176002.1"/>
    </source>
</evidence>
<evidence type="ECO:0000313" key="3">
    <source>
        <dbReference type="Proteomes" id="UP000683925"/>
    </source>
</evidence>
<feature type="compositionally biased region" description="Polar residues" evidence="1">
    <location>
        <begin position="118"/>
        <end position="127"/>
    </location>
</feature>
<organism evidence="2 3">
    <name type="scientific">Paramecium octaurelia</name>
    <dbReference type="NCBI Taxonomy" id="43137"/>
    <lineage>
        <taxon>Eukaryota</taxon>
        <taxon>Sar</taxon>
        <taxon>Alveolata</taxon>
        <taxon>Ciliophora</taxon>
        <taxon>Intramacronucleata</taxon>
        <taxon>Oligohymenophorea</taxon>
        <taxon>Peniculida</taxon>
        <taxon>Parameciidae</taxon>
        <taxon>Paramecium</taxon>
    </lineage>
</organism>
<keyword evidence="3" id="KW-1185">Reference proteome</keyword>
<gene>
    <name evidence="2" type="ORF">POCTA_138.1.T0660169</name>
</gene>
<reference evidence="2" key="1">
    <citation type="submission" date="2021-01" db="EMBL/GenBank/DDBJ databases">
        <authorList>
            <consortium name="Genoscope - CEA"/>
            <person name="William W."/>
        </authorList>
    </citation>
    <scope>NUCLEOTIDE SEQUENCE</scope>
</reference>
<dbReference type="OrthoDB" id="301765at2759"/>
<feature type="compositionally biased region" description="Basic residues" evidence="1">
    <location>
        <begin position="128"/>
        <end position="138"/>
    </location>
</feature>
<evidence type="ECO:0000256" key="1">
    <source>
        <dbReference type="SAM" id="MobiDB-lite"/>
    </source>
</evidence>
<dbReference type="AlphaFoldDB" id="A0A8S1VKI1"/>
<dbReference type="EMBL" id="CAJJDP010000065">
    <property type="protein sequence ID" value="CAD8176002.1"/>
    <property type="molecule type" value="Genomic_DNA"/>
</dbReference>
<dbReference type="OMA" id="FAIWELY"/>
<comment type="caution">
    <text evidence="2">The sequence shown here is derived from an EMBL/GenBank/DDBJ whole genome shotgun (WGS) entry which is preliminary data.</text>
</comment>
<dbReference type="Proteomes" id="UP000683925">
    <property type="component" value="Unassembled WGS sequence"/>
</dbReference>
<proteinExistence type="predicted"/>
<sequence length="138" mass="16238">MSSSLESQVLFAIWELYRQNKISMEQKGCIKDLLIRKDHNFYCFIGNCQNFEELEEKLFDILNCIDFLFFSDQGSPRDLDAEETICPIIRLSNPSNTPTTIKSFQNIPQKRFRYMSSSNESEIAQNKQKLRSNSFHHQ</sequence>
<feature type="region of interest" description="Disordered" evidence="1">
    <location>
        <begin position="118"/>
        <end position="138"/>
    </location>
</feature>
<accession>A0A8S1VKI1</accession>
<protein>
    <submittedName>
        <fullName evidence="2">Uncharacterized protein</fullName>
    </submittedName>
</protein>